<reference evidence="2 3" key="1">
    <citation type="submission" date="2019-08" db="EMBL/GenBank/DDBJ databases">
        <title>Draft genome sequence of Lysobacter sp. UKS-15.</title>
        <authorList>
            <person name="Im W.-T."/>
        </authorList>
    </citation>
    <scope>NUCLEOTIDE SEQUENCE [LARGE SCALE GENOMIC DNA]</scope>
    <source>
        <strain evidence="2 3">UKS-15</strain>
    </source>
</reference>
<evidence type="ECO:0000313" key="2">
    <source>
        <dbReference type="EMBL" id="TZF91308.1"/>
    </source>
</evidence>
<dbReference type="AlphaFoldDB" id="A0A5D8Z8S1"/>
<feature type="non-terminal residue" evidence="2">
    <location>
        <position position="63"/>
    </location>
</feature>
<keyword evidence="1" id="KW-0732">Signal</keyword>
<name>A0A5D8Z8S1_9GAMM</name>
<sequence>MERTTGWIFALALLAIAPGAAHAQTVQKCIGRGGYARYQSEPCARGERTAETWDAVPEPEPER</sequence>
<feature type="signal peptide" evidence="1">
    <location>
        <begin position="1"/>
        <end position="23"/>
    </location>
</feature>
<gene>
    <name evidence="2" type="ORF">FW784_02250</name>
</gene>
<evidence type="ECO:0000256" key="1">
    <source>
        <dbReference type="SAM" id="SignalP"/>
    </source>
</evidence>
<dbReference type="Proteomes" id="UP000323164">
    <property type="component" value="Unassembled WGS sequence"/>
</dbReference>
<evidence type="ECO:0000313" key="3">
    <source>
        <dbReference type="Proteomes" id="UP000323164"/>
    </source>
</evidence>
<protein>
    <recommendedName>
        <fullName evidence="4">DUF4124 domain-containing protein</fullName>
    </recommendedName>
</protein>
<proteinExistence type="predicted"/>
<feature type="chain" id="PRO_5022730766" description="DUF4124 domain-containing protein" evidence="1">
    <location>
        <begin position="24"/>
        <end position="63"/>
    </location>
</feature>
<evidence type="ECO:0008006" key="4">
    <source>
        <dbReference type="Google" id="ProtNLM"/>
    </source>
</evidence>
<accession>A0A5D8Z8S1</accession>
<dbReference type="EMBL" id="VTRV01000012">
    <property type="protein sequence ID" value="TZF91308.1"/>
    <property type="molecule type" value="Genomic_DNA"/>
</dbReference>
<comment type="caution">
    <text evidence="2">The sequence shown here is derived from an EMBL/GenBank/DDBJ whole genome shotgun (WGS) entry which is preliminary data.</text>
</comment>
<keyword evidence="3" id="KW-1185">Reference proteome</keyword>
<organism evidence="2 3">
    <name type="scientific">Cognatilysobacter lacus</name>
    <dbReference type="NCBI Taxonomy" id="1643323"/>
    <lineage>
        <taxon>Bacteria</taxon>
        <taxon>Pseudomonadati</taxon>
        <taxon>Pseudomonadota</taxon>
        <taxon>Gammaproteobacteria</taxon>
        <taxon>Lysobacterales</taxon>
        <taxon>Lysobacteraceae</taxon>
        <taxon>Cognatilysobacter</taxon>
    </lineage>
</organism>